<dbReference type="EMBL" id="CP098023">
    <property type="protein sequence ID" value="WKD50349.1"/>
    <property type="molecule type" value="Genomic_DNA"/>
</dbReference>
<accession>A0ABY9EBF5</accession>
<evidence type="ECO:0000313" key="2">
    <source>
        <dbReference type="EMBL" id="WKD50349.1"/>
    </source>
</evidence>
<evidence type="ECO:0000256" key="1">
    <source>
        <dbReference type="SAM" id="SignalP"/>
    </source>
</evidence>
<reference evidence="2 3" key="1">
    <citation type="submission" date="2022-05" db="EMBL/GenBank/DDBJ databases">
        <title>Microbulbifer sp. nov., isolated from sponge.</title>
        <authorList>
            <person name="Gao L."/>
        </authorList>
    </citation>
    <scope>NUCLEOTIDE SEQUENCE [LARGE SCALE GENOMIC DNA]</scope>
    <source>
        <strain evidence="2 3">MI-G</strain>
    </source>
</reference>
<gene>
    <name evidence="2" type="ORF">M8T91_02645</name>
</gene>
<organism evidence="2 3">
    <name type="scientific">Microbulbifer spongiae</name>
    <dbReference type="NCBI Taxonomy" id="2944933"/>
    <lineage>
        <taxon>Bacteria</taxon>
        <taxon>Pseudomonadati</taxon>
        <taxon>Pseudomonadota</taxon>
        <taxon>Gammaproteobacteria</taxon>
        <taxon>Cellvibrionales</taxon>
        <taxon>Microbulbiferaceae</taxon>
        <taxon>Microbulbifer</taxon>
    </lineage>
</organism>
<name>A0ABY9EBF5_9GAMM</name>
<keyword evidence="1" id="KW-0732">Signal</keyword>
<evidence type="ECO:0000313" key="3">
    <source>
        <dbReference type="Proteomes" id="UP001321520"/>
    </source>
</evidence>
<dbReference type="PROSITE" id="PS51257">
    <property type="entry name" value="PROKAR_LIPOPROTEIN"/>
    <property type="match status" value="1"/>
</dbReference>
<proteinExistence type="predicted"/>
<evidence type="ECO:0008006" key="4">
    <source>
        <dbReference type="Google" id="ProtNLM"/>
    </source>
</evidence>
<feature type="signal peptide" evidence="1">
    <location>
        <begin position="1"/>
        <end position="20"/>
    </location>
</feature>
<keyword evidence="3" id="KW-1185">Reference proteome</keyword>
<feature type="chain" id="PRO_5046920308" description="Lipoprotein" evidence="1">
    <location>
        <begin position="21"/>
        <end position="166"/>
    </location>
</feature>
<dbReference type="RefSeq" id="WP_301416549.1">
    <property type="nucleotide sequence ID" value="NZ_CP098023.1"/>
</dbReference>
<sequence>MRIRAWGANLVALALLSASGCGYFPSEMAIAGKEKAPPPHARITGKPQVVSCTTPARGFPPIAFDDLYLFTDNPRRPFRENPGLPVQYDVNAYVWGGERCAPQAFCNNGDYYWLVGSGPGNDFQAWASTPHYPRMTIQSPCSGQLQVGQRYRFSFSRGQLVGFSRD</sequence>
<protein>
    <recommendedName>
        <fullName evidence="4">Lipoprotein</fullName>
    </recommendedName>
</protein>
<dbReference type="Proteomes" id="UP001321520">
    <property type="component" value="Chromosome"/>
</dbReference>